<dbReference type="EMBL" id="CM018046">
    <property type="protein sequence ID" value="KAA8525742.1"/>
    <property type="molecule type" value="Genomic_DNA"/>
</dbReference>
<dbReference type="AlphaFoldDB" id="A0A5J5A794"/>
<accession>A0A5J5A794</accession>
<evidence type="ECO:0000313" key="1">
    <source>
        <dbReference type="EMBL" id="KAA8525742.1"/>
    </source>
</evidence>
<reference evidence="1 2" key="1">
    <citation type="submission" date="2019-09" db="EMBL/GenBank/DDBJ databases">
        <title>A chromosome-level genome assembly of the Chinese tupelo Nyssa sinensis.</title>
        <authorList>
            <person name="Yang X."/>
            <person name="Kang M."/>
            <person name="Yang Y."/>
            <person name="Xiong H."/>
            <person name="Wang M."/>
            <person name="Zhang Z."/>
            <person name="Wang Z."/>
            <person name="Wu H."/>
            <person name="Ma T."/>
            <person name="Liu J."/>
            <person name="Xi Z."/>
        </authorList>
    </citation>
    <scope>NUCLEOTIDE SEQUENCE [LARGE SCALE GENOMIC DNA]</scope>
    <source>
        <strain evidence="1">J267</strain>
        <tissue evidence="1">Leaf</tissue>
    </source>
</reference>
<protein>
    <submittedName>
        <fullName evidence="1">Uncharacterized protein</fullName>
    </submittedName>
</protein>
<name>A0A5J5A794_9ASTE</name>
<proteinExistence type="predicted"/>
<evidence type="ECO:0000313" key="2">
    <source>
        <dbReference type="Proteomes" id="UP000325577"/>
    </source>
</evidence>
<gene>
    <name evidence="1" type="ORF">F0562_007607</name>
</gene>
<dbReference type="Proteomes" id="UP000325577">
    <property type="component" value="Linkage Group LG3"/>
</dbReference>
<sequence length="74" mass="8571">MHHTTQRYYCCFISLSAALLFLFPLVATYTISCRYSSAAAPIYHQNPFQVLYQHPSQRPPLNFISTITSKHIYT</sequence>
<keyword evidence="2" id="KW-1185">Reference proteome</keyword>
<organism evidence="1 2">
    <name type="scientific">Nyssa sinensis</name>
    <dbReference type="NCBI Taxonomy" id="561372"/>
    <lineage>
        <taxon>Eukaryota</taxon>
        <taxon>Viridiplantae</taxon>
        <taxon>Streptophyta</taxon>
        <taxon>Embryophyta</taxon>
        <taxon>Tracheophyta</taxon>
        <taxon>Spermatophyta</taxon>
        <taxon>Magnoliopsida</taxon>
        <taxon>eudicotyledons</taxon>
        <taxon>Gunneridae</taxon>
        <taxon>Pentapetalae</taxon>
        <taxon>asterids</taxon>
        <taxon>Cornales</taxon>
        <taxon>Nyssaceae</taxon>
        <taxon>Nyssa</taxon>
    </lineage>
</organism>